<dbReference type="EMBL" id="AP019297">
    <property type="protein sequence ID" value="BBG95284.1"/>
    <property type="molecule type" value="Genomic_DNA"/>
</dbReference>
<accession>A0A4Y1QTS8</accession>
<feature type="region of interest" description="Disordered" evidence="1">
    <location>
        <begin position="38"/>
        <end position="84"/>
    </location>
</feature>
<name>A0A4Y1QTS8_PRUDU</name>
<evidence type="ECO:0000256" key="1">
    <source>
        <dbReference type="SAM" id="MobiDB-lite"/>
    </source>
</evidence>
<dbReference type="AlphaFoldDB" id="A0A4Y1QTS8"/>
<evidence type="ECO:0000313" key="2">
    <source>
        <dbReference type="EMBL" id="BBG95284.1"/>
    </source>
</evidence>
<organism evidence="2">
    <name type="scientific">Prunus dulcis</name>
    <name type="common">Almond</name>
    <name type="synonym">Amygdalus dulcis</name>
    <dbReference type="NCBI Taxonomy" id="3755"/>
    <lineage>
        <taxon>Eukaryota</taxon>
        <taxon>Viridiplantae</taxon>
        <taxon>Streptophyta</taxon>
        <taxon>Embryophyta</taxon>
        <taxon>Tracheophyta</taxon>
        <taxon>Spermatophyta</taxon>
        <taxon>Magnoliopsida</taxon>
        <taxon>eudicotyledons</taxon>
        <taxon>Gunneridae</taxon>
        <taxon>Pentapetalae</taxon>
        <taxon>rosids</taxon>
        <taxon>fabids</taxon>
        <taxon>Rosales</taxon>
        <taxon>Rosaceae</taxon>
        <taxon>Amygdaloideae</taxon>
        <taxon>Amygdaleae</taxon>
        <taxon>Prunus</taxon>
    </lineage>
</organism>
<reference evidence="2" key="1">
    <citation type="journal article" date="2019" name="Science">
        <title>Mutation of a bHLH transcription factor allowed almond domestication.</title>
        <authorList>
            <person name="Sanchez-Perez R."/>
            <person name="Pavan S."/>
            <person name="Mazzeo R."/>
            <person name="Moldovan C."/>
            <person name="Aiese Cigliano R."/>
            <person name="Del Cueto J."/>
            <person name="Ricciardi F."/>
            <person name="Lotti C."/>
            <person name="Ricciardi L."/>
            <person name="Dicenta F."/>
            <person name="Lopez-Marques R.L."/>
            <person name="Lindberg Moller B."/>
        </authorList>
    </citation>
    <scope>NUCLEOTIDE SEQUENCE</scope>
</reference>
<protein>
    <submittedName>
        <fullName evidence="2">EPIDERMAL PATTERNING FACTOR-like protein 2</fullName>
    </submittedName>
</protein>
<gene>
    <name evidence="2" type="ORF">Prudu_003784</name>
</gene>
<proteinExistence type="predicted"/>
<sequence>MGARLISSKLTKAAPLNMKSANSIPEEVMFLRKMKLGGGQRTSNRIKTTKVPVSPQVQGHSKIRSHGSLPDSTRTSPKNVAYSRGDDITNYKPISWKCKCGDLLFNP</sequence>